<proteinExistence type="predicted"/>
<keyword evidence="4" id="KW-1185">Reference proteome</keyword>
<dbReference type="Gene3D" id="3.40.220.10">
    <property type="entry name" value="Leucine Aminopeptidase, subunit E, domain 1"/>
    <property type="match status" value="1"/>
</dbReference>
<gene>
    <name evidence="3" type="ORF">GCM10011511_54430</name>
</gene>
<evidence type="ECO:0000259" key="2">
    <source>
        <dbReference type="PROSITE" id="PS51154"/>
    </source>
</evidence>
<evidence type="ECO:0000313" key="3">
    <source>
        <dbReference type="EMBL" id="GGB23681.1"/>
    </source>
</evidence>
<reference evidence="3" key="1">
    <citation type="journal article" date="2014" name="Int. J. Syst. Evol. Microbiol.">
        <title>Complete genome sequence of Corynebacterium casei LMG S-19264T (=DSM 44701T), isolated from a smear-ripened cheese.</title>
        <authorList>
            <consortium name="US DOE Joint Genome Institute (JGI-PGF)"/>
            <person name="Walter F."/>
            <person name="Albersmeier A."/>
            <person name="Kalinowski J."/>
            <person name="Ruckert C."/>
        </authorList>
    </citation>
    <scope>NUCLEOTIDE SEQUENCE</scope>
    <source>
        <strain evidence="3">CGMCC 1.15448</strain>
    </source>
</reference>
<dbReference type="Pfam" id="PF01661">
    <property type="entry name" value="Macro"/>
    <property type="match status" value="1"/>
</dbReference>
<protein>
    <recommendedName>
        <fullName evidence="2">Macro domain-containing protein</fullName>
    </recommendedName>
</protein>
<dbReference type="InterPro" id="IPR002589">
    <property type="entry name" value="Macro_dom"/>
</dbReference>
<name>A0A8J2UIR5_9BACT</name>
<dbReference type="AlphaFoldDB" id="A0A8J2UIR5"/>
<feature type="domain" description="Macro" evidence="2">
    <location>
        <begin position="1"/>
        <end position="124"/>
    </location>
</feature>
<comment type="catalytic activity">
    <reaction evidence="1">
        <text>an N-(ADP-alpha-D-ribosyl)-thymidine in DNA + H2O = a thymidine in DNA + ADP-D-ribose</text>
        <dbReference type="Rhea" id="RHEA:71655"/>
        <dbReference type="Rhea" id="RHEA-COMP:13556"/>
        <dbReference type="Rhea" id="RHEA-COMP:18051"/>
        <dbReference type="ChEBI" id="CHEBI:15377"/>
        <dbReference type="ChEBI" id="CHEBI:57967"/>
        <dbReference type="ChEBI" id="CHEBI:137386"/>
        <dbReference type="ChEBI" id="CHEBI:191199"/>
    </reaction>
    <physiologicalReaction direction="left-to-right" evidence="1">
        <dbReference type="Rhea" id="RHEA:71656"/>
    </physiologicalReaction>
</comment>
<dbReference type="Proteomes" id="UP000607559">
    <property type="component" value="Unassembled WGS sequence"/>
</dbReference>
<dbReference type="PANTHER" id="PTHR12521">
    <property type="entry name" value="PROTEIN C6ORF130"/>
    <property type="match status" value="1"/>
</dbReference>
<evidence type="ECO:0000256" key="1">
    <source>
        <dbReference type="ARBA" id="ARBA00035885"/>
    </source>
</evidence>
<dbReference type="EMBL" id="BMJC01000007">
    <property type="protein sequence ID" value="GGB23681.1"/>
    <property type="molecule type" value="Genomic_DNA"/>
</dbReference>
<dbReference type="InterPro" id="IPR043472">
    <property type="entry name" value="Macro_dom-like"/>
</dbReference>
<sequence length="124" mass="13487">MIEYAIGDLLAADVQALVKEGGGVPGKMMVTWDSSQEGEKMIVHFPTKTHFSRKSQYSYIEEGLKDLVRVIGAWRIASIALPPLGCGNGGLQWAQVRPLIEQYLGDSPARVVVFEPNGEAKTGI</sequence>
<evidence type="ECO:0000313" key="4">
    <source>
        <dbReference type="Proteomes" id="UP000607559"/>
    </source>
</evidence>
<reference evidence="3" key="2">
    <citation type="submission" date="2020-09" db="EMBL/GenBank/DDBJ databases">
        <authorList>
            <person name="Sun Q."/>
            <person name="Zhou Y."/>
        </authorList>
    </citation>
    <scope>NUCLEOTIDE SEQUENCE</scope>
    <source>
        <strain evidence="3">CGMCC 1.15448</strain>
    </source>
</reference>
<dbReference type="GO" id="GO:0140291">
    <property type="term" value="P:peptidyl-glutamate ADP-deribosylation"/>
    <property type="evidence" value="ECO:0007669"/>
    <property type="project" value="TreeGrafter"/>
</dbReference>
<dbReference type="RefSeq" id="WP_188937766.1">
    <property type="nucleotide sequence ID" value="NZ_BMJC01000007.1"/>
</dbReference>
<dbReference type="PANTHER" id="PTHR12521:SF0">
    <property type="entry name" value="ADP-RIBOSE GLYCOHYDROLASE OARD1"/>
    <property type="match status" value="1"/>
</dbReference>
<comment type="caution">
    <text evidence="3">The sequence shown here is derived from an EMBL/GenBank/DDBJ whole genome shotgun (WGS) entry which is preliminary data.</text>
</comment>
<dbReference type="InterPro" id="IPR050892">
    <property type="entry name" value="ADP-ribose_metab_enzymes"/>
</dbReference>
<dbReference type="SUPFAM" id="SSF52949">
    <property type="entry name" value="Macro domain-like"/>
    <property type="match status" value="1"/>
</dbReference>
<dbReference type="PROSITE" id="PS51154">
    <property type="entry name" value="MACRO"/>
    <property type="match status" value="1"/>
</dbReference>
<accession>A0A8J2UIR5</accession>
<organism evidence="3 4">
    <name type="scientific">Puia dinghuensis</name>
    <dbReference type="NCBI Taxonomy" id="1792502"/>
    <lineage>
        <taxon>Bacteria</taxon>
        <taxon>Pseudomonadati</taxon>
        <taxon>Bacteroidota</taxon>
        <taxon>Chitinophagia</taxon>
        <taxon>Chitinophagales</taxon>
        <taxon>Chitinophagaceae</taxon>
        <taxon>Puia</taxon>
    </lineage>
</organism>